<feature type="non-terminal residue" evidence="3">
    <location>
        <position position="1"/>
    </location>
</feature>
<sequence length="267" mass="30740">GEILRPGITWFATNCIALDSLLQKKIALRQMFVSAEWQESRNARADTDRSHVENLVMSQSFWQRAEKIVKAIKPLYEVLRTVDSERYPQMGFLYYMMERAKKQISENDPKQAQEFINIIECHWDYQMGRDLHLTTYYLNLRFQYTILGIDMDSELLTALCNVIYKMVPDPEIASLSARGNSVTEGHKGGKEKTVARAPLSRVQERPGSDTDTRECDDDTDSISHGSDDQGGTKGQEITVYETQPQSDIRFTDEFQFTYVTQDRDHDG</sequence>
<feature type="region of interest" description="Disordered" evidence="1">
    <location>
        <begin position="200"/>
        <end position="246"/>
    </location>
</feature>
<proteinExistence type="predicted"/>
<evidence type="ECO:0000313" key="3">
    <source>
        <dbReference type="RefSeq" id="XP_029118159.1"/>
    </source>
</evidence>
<gene>
    <name evidence="3" type="primary">LOC114913722</name>
</gene>
<reference evidence="3" key="1">
    <citation type="submission" date="2025-08" db="UniProtKB">
        <authorList>
            <consortium name="RefSeq"/>
        </authorList>
    </citation>
    <scope>IDENTIFICATION</scope>
</reference>
<organism evidence="2 3">
    <name type="scientific">Elaeis guineensis var. tenera</name>
    <name type="common">Oil palm</name>
    <dbReference type="NCBI Taxonomy" id="51953"/>
    <lineage>
        <taxon>Eukaryota</taxon>
        <taxon>Viridiplantae</taxon>
        <taxon>Streptophyta</taxon>
        <taxon>Embryophyta</taxon>
        <taxon>Tracheophyta</taxon>
        <taxon>Spermatophyta</taxon>
        <taxon>Magnoliopsida</taxon>
        <taxon>Liliopsida</taxon>
        <taxon>Arecaceae</taxon>
        <taxon>Arecoideae</taxon>
        <taxon>Cocoseae</taxon>
        <taxon>Elaeidinae</taxon>
        <taxon>Elaeis</taxon>
    </lineage>
</organism>
<feature type="compositionally biased region" description="Basic and acidic residues" evidence="1">
    <location>
        <begin position="202"/>
        <end position="213"/>
    </location>
</feature>
<dbReference type="InterPro" id="IPR012337">
    <property type="entry name" value="RNaseH-like_sf"/>
</dbReference>
<dbReference type="Proteomes" id="UP000504607">
    <property type="component" value="Unplaced"/>
</dbReference>
<dbReference type="OrthoDB" id="783760at2759"/>
<dbReference type="SUPFAM" id="SSF53098">
    <property type="entry name" value="Ribonuclease H-like"/>
    <property type="match status" value="1"/>
</dbReference>
<evidence type="ECO:0000256" key="1">
    <source>
        <dbReference type="SAM" id="MobiDB-lite"/>
    </source>
</evidence>
<dbReference type="RefSeq" id="XP_029118159.1">
    <property type="nucleotide sequence ID" value="XM_029262326.1"/>
</dbReference>
<evidence type="ECO:0000313" key="2">
    <source>
        <dbReference type="Proteomes" id="UP000504607"/>
    </source>
</evidence>
<protein>
    <submittedName>
        <fullName evidence="3">Uncharacterized protein LOC114913722</fullName>
    </submittedName>
</protein>
<name>A0A8N4EZK5_ELAGV</name>
<keyword evidence="2" id="KW-1185">Reference proteome</keyword>
<accession>A0A8N4EZK5</accession>
<dbReference type="AlphaFoldDB" id="A0A8N4EZK5"/>